<keyword evidence="3" id="KW-0732">Signal</keyword>
<reference evidence="4" key="1">
    <citation type="submission" date="2020-08" db="EMBL/GenBank/DDBJ databases">
        <title>Genomic Encyclopedia of Type Strains, Phase IV (KMG-V): Genome sequencing to study the core and pangenomes of soil and plant-associated prokaryotes.</title>
        <authorList>
            <person name="Whitman W."/>
        </authorList>
    </citation>
    <scope>NUCLEOTIDE SEQUENCE [LARGE SCALE GENOMIC DNA]</scope>
    <source>
        <strain evidence="4">M8UP27</strain>
    </source>
</reference>
<feature type="signal peptide" evidence="3">
    <location>
        <begin position="1"/>
        <end position="27"/>
    </location>
</feature>
<sequence length="498" mass="53484">MNRLSSKVRLLLLSILCLFDAPHLAHAHVGSKDVFEQINAGPYKLFVTIRMPTVIPGVAWVEVRSSGAMVRNIHITPLPITGEASKHPPTSDPMTSSTADPAFFTGSIWMMASGSWQVRFEITGEAGDQIASVPVPAVAISTLKMQHGLGLALGILGLFLVVSMAGIVAAAVRDARLEPGAAPSPGRRRRAILATVGSIAVMALLIWGGATWWNVEAAAYSLNVYHPMSVQPALSRNLLDLNVLAYDGGKTRSSRSNKDFLPDHGHLMHLYAIREPEMDEVFHLHPELPAPGDFHIALPSMPAGDYKLYGDIVHANGFPETLVSTITIPPNMPGSPLGPDDANGSPPPLRRGELGNSYKLPDGYVMVWDRPSTINANTAYAFRFCLLDANGKPAADVQPYMGMTGHAAFVKTDGTVFAHTHPEGSAAMAALMLANGTNENDASDRNGAMDMDMGTHNEPLSHTVEFPYGFPSTGRYRIFIQMKHGATIETGAFDVIVP</sequence>
<proteinExistence type="predicted"/>
<keyword evidence="2" id="KW-0472">Membrane</keyword>
<feature type="chain" id="PRO_5030983612" evidence="3">
    <location>
        <begin position="28"/>
        <end position="498"/>
    </location>
</feature>
<comment type="caution">
    <text evidence="4">The sequence shown here is derived from an EMBL/GenBank/DDBJ whole genome shotgun (WGS) entry which is preliminary data.</text>
</comment>
<dbReference type="Proteomes" id="UP000568106">
    <property type="component" value="Unassembled WGS sequence"/>
</dbReference>
<name>A0A7W8IG25_9BACT</name>
<dbReference type="AlphaFoldDB" id="A0A7W8IG25"/>
<accession>A0A7W8IG25</accession>
<keyword evidence="2" id="KW-0812">Transmembrane</keyword>
<gene>
    <name evidence="4" type="ORF">HDF09_001204</name>
</gene>
<evidence type="ECO:0000256" key="3">
    <source>
        <dbReference type="SAM" id="SignalP"/>
    </source>
</evidence>
<protein>
    <submittedName>
        <fullName evidence="4">TRAP-type C4-dicarboxylate transport system permease small subunit</fullName>
    </submittedName>
</protein>
<keyword evidence="2" id="KW-1133">Transmembrane helix</keyword>
<feature type="transmembrane region" description="Helical" evidence="2">
    <location>
        <begin position="192"/>
        <end position="213"/>
    </location>
</feature>
<evidence type="ECO:0000313" key="4">
    <source>
        <dbReference type="EMBL" id="MBB5316554.1"/>
    </source>
</evidence>
<feature type="transmembrane region" description="Helical" evidence="2">
    <location>
        <begin position="149"/>
        <end position="172"/>
    </location>
</feature>
<keyword evidence="5" id="KW-1185">Reference proteome</keyword>
<evidence type="ECO:0000256" key="1">
    <source>
        <dbReference type="SAM" id="MobiDB-lite"/>
    </source>
</evidence>
<evidence type="ECO:0000256" key="2">
    <source>
        <dbReference type="SAM" id="Phobius"/>
    </source>
</evidence>
<evidence type="ECO:0000313" key="5">
    <source>
        <dbReference type="Proteomes" id="UP000568106"/>
    </source>
</evidence>
<organism evidence="4 5">
    <name type="scientific">Tunturiibacter empetritectus</name>
    <dbReference type="NCBI Taxonomy" id="3069691"/>
    <lineage>
        <taxon>Bacteria</taxon>
        <taxon>Pseudomonadati</taxon>
        <taxon>Acidobacteriota</taxon>
        <taxon>Terriglobia</taxon>
        <taxon>Terriglobales</taxon>
        <taxon>Acidobacteriaceae</taxon>
        <taxon>Tunturiibacter</taxon>
    </lineage>
</organism>
<dbReference type="EMBL" id="JACHDY010000001">
    <property type="protein sequence ID" value="MBB5316554.1"/>
    <property type="molecule type" value="Genomic_DNA"/>
</dbReference>
<feature type="region of interest" description="Disordered" evidence="1">
    <location>
        <begin position="331"/>
        <end position="354"/>
    </location>
</feature>